<dbReference type="KEGG" id="tio:INP52_06750"/>
<sequence>MFKKASDKRVAVFIAEGLEEVEGLTIVDVLFRAGVSCDTVSITRERQVTSSHEVTIVCDRTIFDEGFSFDDYDLLVLPGGIPGTPNLRACAPLCEALVSFSSRGADIAAICAAPSILAELGLLKGRRATANPGFQHVLSEHGAELVADEPVVVDGNLVTSQGAATAMDFGLELVRRLAGDEAASHVAEGVVYRS</sequence>
<protein>
    <submittedName>
        <fullName evidence="2">DJ-1/PfpI family protein</fullName>
    </submittedName>
</protein>
<accession>A0A7S7M7Z4</accession>
<dbReference type="InterPro" id="IPR006287">
    <property type="entry name" value="DJ-1"/>
</dbReference>
<dbReference type="EMBL" id="CP063767">
    <property type="protein sequence ID" value="QOY60112.1"/>
    <property type="molecule type" value="Genomic_DNA"/>
</dbReference>
<dbReference type="RefSeq" id="WP_194370226.1">
    <property type="nucleotide sequence ID" value="NZ_CP063767.1"/>
</dbReference>
<dbReference type="AlphaFoldDB" id="A0A7S7M7Z4"/>
<evidence type="ECO:0000259" key="1">
    <source>
        <dbReference type="Pfam" id="PF01965"/>
    </source>
</evidence>
<dbReference type="InterPro" id="IPR029062">
    <property type="entry name" value="Class_I_gatase-like"/>
</dbReference>
<dbReference type="NCBIfam" id="TIGR01383">
    <property type="entry name" value="not_thiJ"/>
    <property type="match status" value="1"/>
</dbReference>
<evidence type="ECO:0000313" key="3">
    <source>
        <dbReference type="Proteomes" id="UP000593735"/>
    </source>
</evidence>
<dbReference type="SUPFAM" id="SSF52317">
    <property type="entry name" value="Class I glutamine amidotransferase-like"/>
    <property type="match status" value="1"/>
</dbReference>
<dbReference type="Gene3D" id="3.40.50.880">
    <property type="match status" value="1"/>
</dbReference>
<dbReference type="CDD" id="cd03135">
    <property type="entry name" value="GATase1_DJ-1"/>
    <property type="match status" value="1"/>
</dbReference>
<name>A0A7S7M7Z4_9ACTN</name>
<proteinExistence type="predicted"/>
<gene>
    <name evidence="2" type="ORF">INP52_06750</name>
</gene>
<dbReference type="InterPro" id="IPR002818">
    <property type="entry name" value="DJ-1/PfpI"/>
</dbReference>
<feature type="domain" description="DJ-1/PfpI" evidence="1">
    <location>
        <begin position="8"/>
        <end position="175"/>
    </location>
</feature>
<dbReference type="PANTHER" id="PTHR48094:SF12">
    <property type="entry name" value="PARKINSON DISEASE PROTEIN 7 HOMOLOG"/>
    <property type="match status" value="1"/>
</dbReference>
<keyword evidence="3" id="KW-1185">Reference proteome</keyword>
<dbReference type="GO" id="GO:0005737">
    <property type="term" value="C:cytoplasm"/>
    <property type="evidence" value="ECO:0007669"/>
    <property type="project" value="TreeGrafter"/>
</dbReference>
<evidence type="ECO:0000313" key="2">
    <source>
        <dbReference type="EMBL" id="QOY60112.1"/>
    </source>
</evidence>
<dbReference type="Pfam" id="PF01965">
    <property type="entry name" value="DJ-1_PfpI"/>
    <property type="match status" value="1"/>
</dbReference>
<reference evidence="2 3" key="1">
    <citation type="submission" date="2020-10" db="EMBL/GenBank/DDBJ databases">
        <title>Olsenella immobilis sp.nov., isolated from the mud in a fermentation cellar used for the production of Chinese strong-flavoured liquor.</title>
        <authorList>
            <person name="Lu L."/>
        </authorList>
    </citation>
    <scope>NUCLEOTIDE SEQUENCE [LARGE SCALE GENOMIC DNA]</scope>
    <source>
        <strain evidence="2 3">LZLJ-2</strain>
    </source>
</reference>
<dbReference type="Proteomes" id="UP000593735">
    <property type="component" value="Chromosome"/>
</dbReference>
<dbReference type="PANTHER" id="PTHR48094">
    <property type="entry name" value="PROTEIN/NUCLEIC ACID DEGLYCASE DJ-1-RELATED"/>
    <property type="match status" value="1"/>
</dbReference>
<organism evidence="2 3">
    <name type="scientific">Thermophilibacter immobilis</name>
    <dbReference type="NCBI Taxonomy" id="2779519"/>
    <lineage>
        <taxon>Bacteria</taxon>
        <taxon>Bacillati</taxon>
        <taxon>Actinomycetota</taxon>
        <taxon>Coriobacteriia</taxon>
        <taxon>Coriobacteriales</taxon>
        <taxon>Atopobiaceae</taxon>
        <taxon>Thermophilibacter</taxon>
    </lineage>
</organism>
<dbReference type="InterPro" id="IPR050325">
    <property type="entry name" value="Prot/Nucl_acid_deglycase"/>
</dbReference>